<accession>A0AAV4LT40</accession>
<keyword evidence="4" id="KW-0539">Nucleus</keyword>
<dbReference type="InterPro" id="IPR007109">
    <property type="entry name" value="Brix"/>
</dbReference>
<feature type="region of interest" description="Disordered" evidence="5">
    <location>
        <begin position="1"/>
        <end position="20"/>
    </location>
</feature>
<dbReference type="Proteomes" id="UP001497744">
    <property type="component" value="Unassembled WGS sequence"/>
</dbReference>
<proteinExistence type="inferred from homology"/>
<feature type="region of interest" description="Disordered" evidence="5">
    <location>
        <begin position="33"/>
        <end position="72"/>
    </location>
</feature>
<evidence type="ECO:0000256" key="4">
    <source>
        <dbReference type="ARBA" id="ARBA00023242"/>
    </source>
</evidence>
<comment type="similarity">
    <text evidence="2">Belongs to the BRX1 family.</text>
</comment>
<keyword evidence="3" id="KW-0690">Ribosome biogenesis</keyword>
<feature type="domain" description="Brix" evidence="6">
    <location>
        <begin position="94"/>
        <end position="291"/>
    </location>
</feature>
<dbReference type="GO" id="GO:0006364">
    <property type="term" value="P:rRNA processing"/>
    <property type="evidence" value="ECO:0007669"/>
    <property type="project" value="InterPro"/>
</dbReference>
<evidence type="ECO:0000256" key="3">
    <source>
        <dbReference type="ARBA" id="ARBA00022517"/>
    </source>
</evidence>
<dbReference type="GO" id="GO:0000027">
    <property type="term" value="P:ribosomal large subunit assembly"/>
    <property type="evidence" value="ECO:0007669"/>
    <property type="project" value="TreeGrafter"/>
</dbReference>
<dbReference type="AlphaFoldDB" id="A0AAV4LT40"/>
<dbReference type="Pfam" id="PF04427">
    <property type="entry name" value="Brix"/>
    <property type="match status" value="1"/>
</dbReference>
<evidence type="ECO:0000256" key="2">
    <source>
        <dbReference type="ARBA" id="ARBA00006369"/>
    </source>
</evidence>
<gene>
    <name evidence="7" type="ORF">BcabD6B2_23800</name>
</gene>
<dbReference type="EMBL" id="BPLF01000002">
    <property type="protein sequence ID" value="GIX62945.1"/>
    <property type="molecule type" value="Genomic_DNA"/>
</dbReference>
<reference evidence="7 8" key="1">
    <citation type="submission" date="2021-06" db="EMBL/GenBank/DDBJ databases">
        <title>Genome sequence of Babesia caballi.</title>
        <authorList>
            <person name="Yamagishi J."/>
            <person name="Kidaka T."/>
            <person name="Ochi A."/>
        </authorList>
    </citation>
    <scope>NUCLEOTIDE SEQUENCE [LARGE SCALE GENOMIC DNA]</scope>
    <source>
        <strain evidence="7">USDA-D6B2</strain>
    </source>
</reference>
<dbReference type="GeneID" id="94194426"/>
<keyword evidence="8" id="KW-1185">Reference proteome</keyword>
<dbReference type="RefSeq" id="XP_067715014.1">
    <property type="nucleotide sequence ID" value="XM_067858913.1"/>
</dbReference>
<dbReference type="PROSITE" id="PS50833">
    <property type="entry name" value="BRIX"/>
    <property type="match status" value="1"/>
</dbReference>
<feature type="region of interest" description="Disordered" evidence="5">
    <location>
        <begin position="321"/>
        <end position="362"/>
    </location>
</feature>
<dbReference type="GO" id="GO:0019843">
    <property type="term" value="F:rRNA binding"/>
    <property type="evidence" value="ECO:0007669"/>
    <property type="project" value="InterPro"/>
</dbReference>
<evidence type="ECO:0000313" key="8">
    <source>
        <dbReference type="Proteomes" id="UP001497744"/>
    </source>
</evidence>
<name>A0AAV4LT40_BABCB</name>
<dbReference type="GO" id="GO:0005730">
    <property type="term" value="C:nucleolus"/>
    <property type="evidence" value="ECO:0007669"/>
    <property type="project" value="UniProtKB-SubCell"/>
</dbReference>
<dbReference type="PANTHER" id="PTHR13634:SF0">
    <property type="entry name" value="RIBOSOME BIOGENESIS PROTEIN BRX1 HOMOLOG"/>
    <property type="match status" value="1"/>
</dbReference>
<feature type="compositionally biased region" description="Polar residues" evidence="5">
    <location>
        <begin position="353"/>
        <end position="362"/>
    </location>
</feature>
<comment type="subcellular location">
    <subcellularLocation>
        <location evidence="1">Nucleus</location>
        <location evidence="1">Nucleolus</location>
    </subcellularLocation>
</comment>
<dbReference type="SUPFAM" id="SSF52954">
    <property type="entry name" value="Class II aaRS ABD-related"/>
    <property type="match status" value="1"/>
</dbReference>
<evidence type="ECO:0000256" key="5">
    <source>
        <dbReference type="SAM" id="MobiDB-lite"/>
    </source>
</evidence>
<evidence type="ECO:0000259" key="6">
    <source>
        <dbReference type="PROSITE" id="PS50833"/>
    </source>
</evidence>
<sequence length="362" mass="40893">MTKKTPKKSKAELRKQLVSKGDSIRQSLEHIAKQDAKANTSTALRKSAAQGGPIAKYQEALDQDSASDDDADMDPYRLKDAYYIKANAKYTNKKKTMVLASRGISSLGRQLMKDLRLLLPHHKPESKLEKKDSYTAINTLAELSGCNSAIFIESRKSEMIMWIAKTPHGPTVKGRLTNVHTLNDSTFFGNCLLFSRPLITFDKAFDSAPHLQLIKQVIMQIFGTPLNHPKSKPFCDHCLSFYYFDGRVFFRHYQIAPESEFTVNKPDQQVLTEIGPQFVVEPILILAGSFNGAVLWKNQDYLSPVMMRRVKREADALRRQKQDLSKKVRAASVLTNPLQNKKEEAGPPEDELSNYNVFSAPR</sequence>
<dbReference type="PANTHER" id="PTHR13634">
    <property type="entry name" value="RIBOSOME BIOGENESIS PROTEIN BRIX"/>
    <property type="match status" value="1"/>
</dbReference>
<protein>
    <submittedName>
        <fullName evidence="7">Ribosome biogenesis Brix protein, putative</fullName>
    </submittedName>
</protein>
<dbReference type="InterPro" id="IPR026532">
    <property type="entry name" value="BRX1"/>
</dbReference>
<evidence type="ECO:0000256" key="1">
    <source>
        <dbReference type="ARBA" id="ARBA00004604"/>
    </source>
</evidence>
<organism evidence="7 8">
    <name type="scientific">Babesia caballi</name>
    <dbReference type="NCBI Taxonomy" id="5871"/>
    <lineage>
        <taxon>Eukaryota</taxon>
        <taxon>Sar</taxon>
        <taxon>Alveolata</taxon>
        <taxon>Apicomplexa</taxon>
        <taxon>Aconoidasida</taxon>
        <taxon>Piroplasmida</taxon>
        <taxon>Babesiidae</taxon>
        <taxon>Babesia</taxon>
    </lineage>
</organism>
<feature type="compositionally biased region" description="Acidic residues" evidence="5">
    <location>
        <begin position="61"/>
        <end position="72"/>
    </location>
</feature>
<dbReference type="SMART" id="SM00879">
    <property type="entry name" value="Brix"/>
    <property type="match status" value="1"/>
</dbReference>
<comment type="caution">
    <text evidence="7">The sequence shown here is derived from an EMBL/GenBank/DDBJ whole genome shotgun (WGS) entry which is preliminary data.</text>
</comment>
<evidence type="ECO:0000313" key="7">
    <source>
        <dbReference type="EMBL" id="GIX62945.1"/>
    </source>
</evidence>